<keyword evidence="2" id="KW-1185">Reference proteome</keyword>
<accession>A0A915KEG1</accession>
<name>A0A915KEG1_ROMCU</name>
<dbReference type="AlphaFoldDB" id="A0A915KEG1"/>
<feature type="compositionally biased region" description="Basic and acidic residues" evidence="1">
    <location>
        <begin position="72"/>
        <end position="94"/>
    </location>
</feature>
<evidence type="ECO:0000313" key="3">
    <source>
        <dbReference type="WBParaSite" id="nRc.2.0.1.t36775-RA"/>
    </source>
</evidence>
<evidence type="ECO:0000256" key="1">
    <source>
        <dbReference type="SAM" id="MobiDB-lite"/>
    </source>
</evidence>
<protein>
    <submittedName>
        <fullName evidence="3">Uncharacterized protein</fullName>
    </submittedName>
</protein>
<feature type="region of interest" description="Disordered" evidence="1">
    <location>
        <begin position="65"/>
        <end position="94"/>
    </location>
</feature>
<evidence type="ECO:0000313" key="2">
    <source>
        <dbReference type="Proteomes" id="UP000887565"/>
    </source>
</evidence>
<sequence length="94" mass="11259">MQVRKKKVDNTDPHIRFWEVIDRKKARKILEVQKGLKTVKIGYRVKQTYSRTAAGNVSKRWVMKISNSYRGKQSESPEKDPKRKHESHHREEEQ</sequence>
<proteinExistence type="predicted"/>
<dbReference type="WBParaSite" id="nRc.2.0.1.t36775-RA">
    <property type="protein sequence ID" value="nRc.2.0.1.t36775-RA"/>
    <property type="gene ID" value="nRc.2.0.1.g36775"/>
</dbReference>
<reference evidence="3" key="1">
    <citation type="submission" date="2022-11" db="UniProtKB">
        <authorList>
            <consortium name="WormBaseParasite"/>
        </authorList>
    </citation>
    <scope>IDENTIFICATION</scope>
</reference>
<dbReference type="Proteomes" id="UP000887565">
    <property type="component" value="Unplaced"/>
</dbReference>
<organism evidence="2 3">
    <name type="scientific">Romanomermis culicivorax</name>
    <name type="common">Nematode worm</name>
    <dbReference type="NCBI Taxonomy" id="13658"/>
    <lineage>
        <taxon>Eukaryota</taxon>
        <taxon>Metazoa</taxon>
        <taxon>Ecdysozoa</taxon>
        <taxon>Nematoda</taxon>
        <taxon>Enoplea</taxon>
        <taxon>Dorylaimia</taxon>
        <taxon>Mermithida</taxon>
        <taxon>Mermithoidea</taxon>
        <taxon>Mermithidae</taxon>
        <taxon>Romanomermis</taxon>
    </lineage>
</organism>